<keyword evidence="1" id="KW-0812">Transmembrane</keyword>
<gene>
    <name evidence="3" type="ORF">MNBD_GAMMA21-890</name>
</gene>
<dbReference type="Gene3D" id="3.30.70.1230">
    <property type="entry name" value="Nucleotide cyclase"/>
    <property type="match status" value="1"/>
</dbReference>
<dbReference type="InterPro" id="IPR050697">
    <property type="entry name" value="Adenylyl/Guanylyl_Cyclase_3/4"/>
</dbReference>
<dbReference type="InterPro" id="IPR001054">
    <property type="entry name" value="A/G_cyclase"/>
</dbReference>
<dbReference type="SMART" id="SM01080">
    <property type="entry name" value="CHASE2"/>
    <property type="match status" value="1"/>
</dbReference>
<feature type="transmembrane region" description="Helical" evidence="1">
    <location>
        <begin position="418"/>
        <end position="436"/>
    </location>
</feature>
<evidence type="ECO:0000313" key="3">
    <source>
        <dbReference type="EMBL" id="VAW91401.1"/>
    </source>
</evidence>
<dbReference type="GO" id="GO:0004016">
    <property type="term" value="F:adenylate cyclase activity"/>
    <property type="evidence" value="ECO:0007669"/>
    <property type="project" value="UniProtKB-EC"/>
</dbReference>
<dbReference type="Pfam" id="PF05226">
    <property type="entry name" value="CHASE2"/>
    <property type="match status" value="1"/>
</dbReference>
<feature type="transmembrane region" description="Helical" evidence="1">
    <location>
        <begin position="442"/>
        <end position="463"/>
    </location>
</feature>
<dbReference type="GO" id="GO:0009190">
    <property type="term" value="P:cyclic nucleotide biosynthetic process"/>
    <property type="evidence" value="ECO:0007669"/>
    <property type="project" value="InterPro"/>
</dbReference>
<name>A0A3B0ZIB4_9ZZZZ</name>
<evidence type="ECO:0000256" key="1">
    <source>
        <dbReference type="SAM" id="Phobius"/>
    </source>
</evidence>
<keyword evidence="1" id="KW-1133">Transmembrane helix</keyword>
<dbReference type="SUPFAM" id="SSF55073">
    <property type="entry name" value="Nucleotide cyclase"/>
    <property type="match status" value="1"/>
</dbReference>
<evidence type="ECO:0000259" key="2">
    <source>
        <dbReference type="PROSITE" id="PS50125"/>
    </source>
</evidence>
<dbReference type="PANTHER" id="PTHR43081:SF1">
    <property type="entry name" value="ADENYLATE CYCLASE, TERMINAL-DIFFERENTIATION SPECIFIC"/>
    <property type="match status" value="1"/>
</dbReference>
<sequence length="759" mass="84916">MQKQHSNYLLPRRLKQSLAVTTLVVLVGLLFATSPYGRQLEEQIGLPWLFTLRGEIPASNDVVVVSIDQESARALNLPAKPRKWPRNFHGQLVEKLTAHGATAIGFDIIFDETREAELNQRFANSIRKANNVILFQFIQQKEIFDPKTNKKLPAEHVSLINPIDVLANEAQGISPFPLPKVPAQVNHVVLYKAILNDAPTLPVTMLQLHARSMHNELLEIINLYQPELARNLWQSMGRDLTDAKRHKGIQNIVRQFRHLFLAQPQLATQINSYLEQPTRPLTAPQLKKLRALVNVYQAPSSIYLNFYGRFGSIKTIPYHEVLHSDPANPSIDVKGKAIFIGFSEQFQPEQKDGFYTVYTDENSGADVSGVEIIATSFANLLEQQVLKVPSGTLDIGLILLWGILISLILRLTPGLYQIPMTLLLAASYGLLVYYSFATHYYWLPFLIPLLVQLSLASLVCFALQYREVQTERQLIRQAFGYHLPVDVLDKIAEGVNHVTTDGEKVHGIVMATDAQQYTQLSEQLSPSALHDLMNQYYEALFTPIRSHDGIVSDVVGDAAMAIWASSQKQKATTSKHQQACLAALEIQSAVQSFNQTHPDQALPTRIGLDCGEIVMGHVGALDHYEYRAIGDIVNTASRIEGVNKQLGTNIIVSAEVLHGTENLVSRELGRFKLVGKQSATILHDLIASTVSNVPDIYINYINVFKQALERFQLGDFNEALKLFSQINNDGPSQFYINLCNEHIINKPTDFDGSVILVKK</sequence>
<dbReference type="PANTHER" id="PTHR43081">
    <property type="entry name" value="ADENYLATE CYCLASE, TERMINAL-DIFFERENTIATION SPECIFIC-RELATED"/>
    <property type="match status" value="1"/>
</dbReference>
<dbReference type="CDD" id="cd07302">
    <property type="entry name" value="CHD"/>
    <property type="match status" value="1"/>
</dbReference>
<dbReference type="SMART" id="SM00044">
    <property type="entry name" value="CYCc"/>
    <property type="match status" value="1"/>
</dbReference>
<dbReference type="EC" id="4.6.1.1" evidence="3"/>
<dbReference type="GO" id="GO:0035556">
    <property type="term" value="P:intracellular signal transduction"/>
    <property type="evidence" value="ECO:0007669"/>
    <property type="project" value="InterPro"/>
</dbReference>
<reference evidence="3" key="1">
    <citation type="submission" date="2018-06" db="EMBL/GenBank/DDBJ databases">
        <authorList>
            <person name="Zhirakovskaya E."/>
        </authorList>
    </citation>
    <scope>NUCLEOTIDE SEQUENCE</scope>
</reference>
<organism evidence="3">
    <name type="scientific">hydrothermal vent metagenome</name>
    <dbReference type="NCBI Taxonomy" id="652676"/>
    <lineage>
        <taxon>unclassified sequences</taxon>
        <taxon>metagenomes</taxon>
        <taxon>ecological metagenomes</taxon>
    </lineage>
</organism>
<dbReference type="InterPro" id="IPR007890">
    <property type="entry name" value="CHASE2"/>
</dbReference>
<dbReference type="EMBL" id="UOFR01000011">
    <property type="protein sequence ID" value="VAW91401.1"/>
    <property type="molecule type" value="Genomic_DNA"/>
</dbReference>
<keyword evidence="1" id="KW-0472">Membrane</keyword>
<proteinExistence type="predicted"/>
<dbReference type="InterPro" id="IPR029787">
    <property type="entry name" value="Nucleotide_cyclase"/>
</dbReference>
<feature type="transmembrane region" description="Helical" evidence="1">
    <location>
        <begin position="393"/>
        <end position="411"/>
    </location>
</feature>
<dbReference type="Pfam" id="PF00211">
    <property type="entry name" value="Guanylate_cyc"/>
    <property type="match status" value="1"/>
</dbReference>
<protein>
    <submittedName>
        <fullName evidence="3">Adenylate cyclase</fullName>
        <ecNumber evidence="3">4.6.1.1</ecNumber>
    </submittedName>
</protein>
<dbReference type="AlphaFoldDB" id="A0A3B0ZIB4"/>
<keyword evidence="3" id="KW-0456">Lyase</keyword>
<dbReference type="PROSITE" id="PS50125">
    <property type="entry name" value="GUANYLATE_CYCLASE_2"/>
    <property type="match status" value="1"/>
</dbReference>
<feature type="domain" description="Guanylate cyclase" evidence="2">
    <location>
        <begin position="508"/>
        <end position="640"/>
    </location>
</feature>
<accession>A0A3B0ZIB4</accession>